<evidence type="ECO:0000313" key="6">
    <source>
        <dbReference type="Proteomes" id="UP000580654"/>
    </source>
</evidence>
<evidence type="ECO:0000256" key="3">
    <source>
        <dbReference type="SAM" id="Phobius"/>
    </source>
</evidence>
<sequence length="182" mass="18261">MKADGFSLPAQPALCGIALASLAPLLPPAEWPGAALFGTGLLALAWIDLRHGVVHAALVLPLAAAGFLRAALMVPASLHAALAGAAAGYLLFRAVEAGFRRLRGREGLGRGDAWVLGAAGAWVGPGGLGPLVAGAAALALLLTALREGRLAPDASLPFVPALAAAAWITWIAMGGVPSWTFP</sequence>
<reference evidence="5 6" key="1">
    <citation type="submission" date="2020-08" db="EMBL/GenBank/DDBJ databases">
        <title>Genomic Encyclopedia of Type Strains, Phase IV (KMG-IV): sequencing the most valuable type-strain genomes for metagenomic binning, comparative biology and taxonomic classification.</title>
        <authorList>
            <person name="Goeker M."/>
        </authorList>
    </citation>
    <scope>NUCLEOTIDE SEQUENCE [LARGE SCALE GENOMIC DNA]</scope>
    <source>
        <strain evidence="5 6">DSM 25622</strain>
    </source>
</reference>
<dbReference type="GO" id="GO:0005886">
    <property type="term" value="C:plasma membrane"/>
    <property type="evidence" value="ECO:0007669"/>
    <property type="project" value="TreeGrafter"/>
</dbReference>
<feature type="transmembrane region" description="Helical" evidence="3">
    <location>
        <begin position="115"/>
        <end position="142"/>
    </location>
</feature>
<dbReference type="PANTHER" id="PTHR30487:SF0">
    <property type="entry name" value="PREPILIN LEADER PEPTIDASE_N-METHYLTRANSFERASE-RELATED"/>
    <property type="match status" value="1"/>
</dbReference>
<keyword evidence="3" id="KW-0472">Membrane</keyword>
<name>A0A840Y2Q2_9PROT</name>
<dbReference type="GO" id="GO:0006465">
    <property type="term" value="P:signal peptide processing"/>
    <property type="evidence" value="ECO:0007669"/>
    <property type="project" value="TreeGrafter"/>
</dbReference>
<feature type="transmembrane region" description="Helical" evidence="3">
    <location>
        <begin position="154"/>
        <end position="176"/>
    </location>
</feature>
<keyword evidence="3" id="KW-1133">Transmembrane helix</keyword>
<gene>
    <name evidence="5" type="ORF">FHS87_001095</name>
</gene>
<proteinExistence type="inferred from homology"/>
<dbReference type="InterPro" id="IPR000045">
    <property type="entry name" value="Prepilin_IV_endopep_pep"/>
</dbReference>
<dbReference type="AlphaFoldDB" id="A0A840Y2Q2"/>
<feature type="transmembrane region" description="Helical" evidence="3">
    <location>
        <begin position="78"/>
        <end position="95"/>
    </location>
</feature>
<protein>
    <submittedName>
        <fullName evidence="5">Prepilin signal peptidase PulO-like enzyme (Type II secretory pathway)</fullName>
    </submittedName>
</protein>
<dbReference type="RefSeq" id="WP_184514717.1">
    <property type="nucleotide sequence ID" value="NZ_JACIJD010000004.1"/>
</dbReference>
<dbReference type="InterPro" id="IPR014032">
    <property type="entry name" value="Peptidase_A24A_bac"/>
</dbReference>
<dbReference type="GO" id="GO:0004190">
    <property type="term" value="F:aspartic-type endopeptidase activity"/>
    <property type="evidence" value="ECO:0007669"/>
    <property type="project" value="InterPro"/>
</dbReference>
<dbReference type="Proteomes" id="UP000580654">
    <property type="component" value="Unassembled WGS sequence"/>
</dbReference>
<dbReference type="InterPro" id="IPR050882">
    <property type="entry name" value="Prepilin_peptidase/N-MTase"/>
</dbReference>
<comment type="similarity">
    <text evidence="1 2">Belongs to the peptidase A24 family.</text>
</comment>
<dbReference type="PANTHER" id="PTHR30487">
    <property type="entry name" value="TYPE 4 PREPILIN-LIKE PROTEINS LEADER PEPTIDE-PROCESSING ENZYME"/>
    <property type="match status" value="1"/>
</dbReference>
<feature type="domain" description="Prepilin type IV endopeptidase peptidase" evidence="4">
    <location>
        <begin position="36"/>
        <end position="142"/>
    </location>
</feature>
<dbReference type="Gene3D" id="1.20.120.1220">
    <property type="match status" value="1"/>
</dbReference>
<organism evidence="5 6">
    <name type="scientific">Muricoccus pecuniae</name>
    <dbReference type="NCBI Taxonomy" id="693023"/>
    <lineage>
        <taxon>Bacteria</taxon>
        <taxon>Pseudomonadati</taxon>
        <taxon>Pseudomonadota</taxon>
        <taxon>Alphaproteobacteria</taxon>
        <taxon>Acetobacterales</taxon>
        <taxon>Roseomonadaceae</taxon>
        <taxon>Muricoccus</taxon>
    </lineage>
</organism>
<evidence type="ECO:0000259" key="4">
    <source>
        <dbReference type="Pfam" id="PF01478"/>
    </source>
</evidence>
<evidence type="ECO:0000256" key="2">
    <source>
        <dbReference type="RuleBase" id="RU003793"/>
    </source>
</evidence>
<accession>A0A840Y2Q2</accession>
<keyword evidence="3" id="KW-0812">Transmembrane</keyword>
<keyword evidence="6" id="KW-1185">Reference proteome</keyword>
<dbReference type="PRINTS" id="PR00864">
    <property type="entry name" value="PREPILNPTASE"/>
</dbReference>
<evidence type="ECO:0000313" key="5">
    <source>
        <dbReference type="EMBL" id="MBB5693069.1"/>
    </source>
</evidence>
<evidence type="ECO:0000256" key="1">
    <source>
        <dbReference type="ARBA" id="ARBA00005801"/>
    </source>
</evidence>
<dbReference type="EMBL" id="JACIJD010000004">
    <property type="protein sequence ID" value="MBB5693069.1"/>
    <property type="molecule type" value="Genomic_DNA"/>
</dbReference>
<comment type="caution">
    <text evidence="5">The sequence shown here is derived from an EMBL/GenBank/DDBJ whole genome shotgun (WGS) entry which is preliminary data.</text>
</comment>
<dbReference type="Pfam" id="PF01478">
    <property type="entry name" value="Peptidase_A24"/>
    <property type="match status" value="1"/>
</dbReference>